<dbReference type="InterPro" id="IPR051465">
    <property type="entry name" value="Cell_Envelope_Struct_Comp"/>
</dbReference>
<evidence type="ECO:0000256" key="2">
    <source>
        <dbReference type="SAM" id="SignalP"/>
    </source>
</evidence>
<dbReference type="InterPro" id="IPR001119">
    <property type="entry name" value="SLH_dom"/>
</dbReference>
<evidence type="ECO:0000256" key="1">
    <source>
        <dbReference type="ARBA" id="ARBA00022737"/>
    </source>
</evidence>
<gene>
    <name evidence="4" type="ORF">GM661_13880</name>
</gene>
<accession>A0A8A7KCJ7</accession>
<dbReference type="AlphaFoldDB" id="A0A8A7KCJ7"/>
<dbReference type="KEGG" id="ifn:GM661_13880"/>
<feature type="chain" id="PRO_5032913550" description="SLH domain-containing protein" evidence="2">
    <location>
        <begin position="24"/>
        <end position="397"/>
    </location>
</feature>
<protein>
    <recommendedName>
        <fullName evidence="3">SLH domain-containing protein</fullName>
    </recommendedName>
</protein>
<dbReference type="PANTHER" id="PTHR43308:SF5">
    <property type="entry name" value="S-LAYER PROTEIN _ PEPTIDOGLYCAN ENDO-BETA-N-ACETYLGLUCOSAMINIDASE"/>
    <property type="match status" value="1"/>
</dbReference>
<sequence length="397" mass="44522">MFKHLKQLALILTIVFSLQTVLAAEPVDISNHWAQDYILNLVNNEVMETYTDGTFKPDQNISRGEFAVSLARQLSLLPDNNTHLKDLAGYPEHNLINALIRDGIITGYPDETFRPDAPITRAEMVTIMIKALGVTDKQVLINLEQYQPFDDISNDYWASDYIKIAEKLQLVQGTDGNHFSPKENTSRAEAAKCLSKMANLSAGTGYLTDVYPTSQKVSINFLDGQREIYDYSDDILVARNNRNISLEEILETDKVFVIADHNDNVKYVKAYGMVTQEDLAAEISAITNGVINTDEVEEISNGNLEFLRPKVRTAVKDQLINQGLSIGEVEAIMSTDWDQLESLSRDRLSEAIAIQTGLPLDITRSLLSGDWEKIKSYAQIEVVQRLVLEVLNSDFIS</sequence>
<name>A0A8A7KCJ7_9FIRM</name>
<keyword evidence="5" id="KW-1185">Reference proteome</keyword>
<dbReference type="EMBL" id="CP046640">
    <property type="protein sequence ID" value="QTL98970.1"/>
    <property type="molecule type" value="Genomic_DNA"/>
</dbReference>
<dbReference type="PANTHER" id="PTHR43308">
    <property type="entry name" value="OUTER MEMBRANE PROTEIN ALPHA-RELATED"/>
    <property type="match status" value="1"/>
</dbReference>
<feature type="domain" description="SLH" evidence="3">
    <location>
        <begin position="145"/>
        <end position="208"/>
    </location>
</feature>
<keyword evidence="2" id="KW-0732">Signal</keyword>
<organism evidence="4 5">
    <name type="scientific">Iocasia fonsfrigidae</name>
    <dbReference type="NCBI Taxonomy" id="2682810"/>
    <lineage>
        <taxon>Bacteria</taxon>
        <taxon>Bacillati</taxon>
        <taxon>Bacillota</taxon>
        <taxon>Clostridia</taxon>
        <taxon>Halanaerobiales</taxon>
        <taxon>Halanaerobiaceae</taxon>
        <taxon>Iocasia</taxon>
    </lineage>
</organism>
<feature type="domain" description="SLH" evidence="3">
    <location>
        <begin position="85"/>
        <end position="142"/>
    </location>
</feature>
<reference evidence="4" key="1">
    <citation type="submission" date="2019-12" db="EMBL/GenBank/DDBJ databases">
        <authorList>
            <person name="zhang j."/>
            <person name="sun C.M."/>
        </authorList>
    </citation>
    <scope>NUCLEOTIDE SEQUENCE</scope>
    <source>
        <strain evidence="4">NS-1</strain>
    </source>
</reference>
<feature type="signal peptide" evidence="2">
    <location>
        <begin position="1"/>
        <end position="23"/>
    </location>
</feature>
<dbReference type="Pfam" id="PF00395">
    <property type="entry name" value="SLH"/>
    <property type="match status" value="3"/>
</dbReference>
<evidence type="ECO:0000313" key="4">
    <source>
        <dbReference type="EMBL" id="QTL98970.1"/>
    </source>
</evidence>
<dbReference type="RefSeq" id="WP_230867374.1">
    <property type="nucleotide sequence ID" value="NZ_CP046640.1"/>
</dbReference>
<feature type="domain" description="SLH" evidence="3">
    <location>
        <begin position="21"/>
        <end position="84"/>
    </location>
</feature>
<keyword evidence="1" id="KW-0677">Repeat</keyword>
<dbReference type="PROSITE" id="PS51272">
    <property type="entry name" value="SLH"/>
    <property type="match status" value="3"/>
</dbReference>
<proteinExistence type="predicted"/>
<evidence type="ECO:0000313" key="5">
    <source>
        <dbReference type="Proteomes" id="UP000665020"/>
    </source>
</evidence>
<evidence type="ECO:0000259" key="3">
    <source>
        <dbReference type="PROSITE" id="PS51272"/>
    </source>
</evidence>
<dbReference type="Proteomes" id="UP000665020">
    <property type="component" value="Chromosome"/>
</dbReference>